<protein>
    <recommendedName>
        <fullName evidence="3">S9 family peptidase</fullName>
    </recommendedName>
</protein>
<dbReference type="PANTHER" id="PTHR43056:SF5">
    <property type="entry name" value="PEPTIDASE S9 PROLYL OLIGOPEPTIDASE CATALYTIC DOMAIN-CONTAINING PROTEIN"/>
    <property type="match status" value="1"/>
</dbReference>
<evidence type="ECO:0000313" key="2">
    <source>
        <dbReference type="Proteomes" id="UP000766698"/>
    </source>
</evidence>
<name>A0ABR6EKH5_9ACTN</name>
<reference evidence="2" key="1">
    <citation type="journal article" date="2020" name="Syst. Appl. Microbiol.">
        <title>Streptomyces alkaliterrae sp. nov., isolated from an alkaline soil, and emended descriptions of Streptomyces alkaliphilus, Streptomyces calidiresistens and Streptomyces durbertensis.</title>
        <authorList>
            <person name="Swiecimska M."/>
            <person name="Golinska P."/>
            <person name="Nouioui I."/>
            <person name="Wypij M."/>
            <person name="Rai M."/>
            <person name="Sangal V."/>
            <person name="Goodfellow M."/>
        </authorList>
    </citation>
    <scope>NUCLEOTIDE SEQUENCE [LARGE SCALE GENOMIC DNA]</scope>
    <source>
        <strain evidence="2">DSM 104538</strain>
    </source>
</reference>
<gene>
    <name evidence="1" type="ORF">GL263_20120</name>
</gene>
<proteinExistence type="predicted"/>
<evidence type="ECO:0000313" key="1">
    <source>
        <dbReference type="EMBL" id="MBB1245841.1"/>
    </source>
</evidence>
<sequence length="121" mass="13623">MSHARYGTWPSPIDAALVAARDGRPEYLTAVGEELWWTAPRPAEDGRRALLRLTPDGRARSELPPPWDVRSRFTEYGGQPFAGVPREHGGPLVVFCHFADQRLYAFEPDGTEQRRAPRPLT</sequence>
<feature type="non-terminal residue" evidence="1">
    <location>
        <position position="121"/>
    </location>
</feature>
<dbReference type="InterPro" id="IPR050585">
    <property type="entry name" value="Xaa-Pro_dipeptidyl-ppase/CocE"/>
</dbReference>
<accession>A0ABR6EKH5</accession>
<comment type="caution">
    <text evidence="1">The sequence shown here is derived from an EMBL/GenBank/DDBJ whole genome shotgun (WGS) entry which is preliminary data.</text>
</comment>
<organism evidence="1 2">
    <name type="scientific">Streptomyces durbertensis</name>
    <dbReference type="NCBI Taxonomy" id="2448886"/>
    <lineage>
        <taxon>Bacteria</taxon>
        <taxon>Bacillati</taxon>
        <taxon>Actinomycetota</taxon>
        <taxon>Actinomycetes</taxon>
        <taxon>Kitasatosporales</taxon>
        <taxon>Streptomycetaceae</taxon>
        <taxon>Streptomyces</taxon>
    </lineage>
</organism>
<keyword evidence="2" id="KW-1185">Reference proteome</keyword>
<dbReference type="PANTHER" id="PTHR43056">
    <property type="entry name" value="PEPTIDASE S9 PROLYL OLIGOPEPTIDASE"/>
    <property type="match status" value="1"/>
</dbReference>
<dbReference type="Proteomes" id="UP000766698">
    <property type="component" value="Unassembled WGS sequence"/>
</dbReference>
<dbReference type="EMBL" id="WMLF01000355">
    <property type="protein sequence ID" value="MBB1245841.1"/>
    <property type="molecule type" value="Genomic_DNA"/>
</dbReference>
<evidence type="ECO:0008006" key="3">
    <source>
        <dbReference type="Google" id="ProtNLM"/>
    </source>
</evidence>